<proteinExistence type="predicted"/>
<sequence>MSERREPAAITTGETPFDARIGTRMRLHRRTTAVAHGDTDGGMA</sequence>
<accession>A0ABD6BGH6</accession>
<keyword evidence="2" id="KW-1185">Reference proteome</keyword>
<dbReference type="EMBL" id="JBHUDI010000005">
    <property type="protein sequence ID" value="MFD1564087.1"/>
    <property type="molecule type" value="Genomic_DNA"/>
</dbReference>
<evidence type="ECO:0000313" key="2">
    <source>
        <dbReference type="Proteomes" id="UP001597076"/>
    </source>
</evidence>
<organism evidence="1 2">
    <name type="scientific">Haloarchaeobius amylolyticus</name>
    <dbReference type="NCBI Taxonomy" id="1198296"/>
    <lineage>
        <taxon>Archaea</taxon>
        <taxon>Methanobacteriati</taxon>
        <taxon>Methanobacteriota</taxon>
        <taxon>Stenosarchaea group</taxon>
        <taxon>Halobacteria</taxon>
        <taxon>Halobacteriales</taxon>
        <taxon>Halorubellaceae</taxon>
        <taxon>Haloarchaeobius</taxon>
    </lineage>
</organism>
<dbReference type="Proteomes" id="UP001597076">
    <property type="component" value="Unassembled WGS sequence"/>
</dbReference>
<gene>
    <name evidence="1" type="ORF">ACFR99_11045</name>
</gene>
<dbReference type="RefSeq" id="WP_390287260.1">
    <property type="nucleotide sequence ID" value="NZ_JBHUDI010000005.1"/>
</dbReference>
<evidence type="ECO:0000313" key="1">
    <source>
        <dbReference type="EMBL" id="MFD1564087.1"/>
    </source>
</evidence>
<comment type="caution">
    <text evidence="1">The sequence shown here is derived from an EMBL/GenBank/DDBJ whole genome shotgun (WGS) entry which is preliminary data.</text>
</comment>
<name>A0ABD6BGH6_9EURY</name>
<dbReference type="AlphaFoldDB" id="A0ABD6BGH6"/>
<reference evidence="1 2" key="1">
    <citation type="journal article" date="2019" name="Int. J. Syst. Evol. Microbiol.">
        <title>The Global Catalogue of Microorganisms (GCM) 10K type strain sequencing project: providing services to taxonomists for standard genome sequencing and annotation.</title>
        <authorList>
            <consortium name="The Broad Institute Genomics Platform"/>
            <consortium name="The Broad Institute Genome Sequencing Center for Infectious Disease"/>
            <person name="Wu L."/>
            <person name="Ma J."/>
        </authorList>
    </citation>
    <scope>NUCLEOTIDE SEQUENCE [LARGE SCALE GENOMIC DNA]</scope>
    <source>
        <strain evidence="1 2">CGMCC 1.12230</strain>
    </source>
</reference>
<protein>
    <submittedName>
        <fullName evidence="1">Uncharacterized protein</fullName>
    </submittedName>
</protein>